<dbReference type="AlphaFoldDB" id="A0A7K1UB87"/>
<keyword evidence="1" id="KW-0732">Signal</keyword>
<dbReference type="EMBL" id="WRXN01000015">
    <property type="protein sequence ID" value="MVT11651.1"/>
    <property type="molecule type" value="Genomic_DNA"/>
</dbReference>
<sequence length="418" mass="47317">MKKLFPSLLQGCLLASVLLSAKIADAQLLARIRIKTGAYKCTDIPVSVTLSPAAIRAADSLQLTEVTKGQRKPVLYQVEGERLYWVPGKTSGPDTIRTFELYKQQTSYNSTSRLMQLEDSAGVLKLRQGRAPLLNYNYGMVYPPAGVDTVYRRSGFIHPVWSPDGQVITNIHPRDHWHHLGVWNPWTHTSFKGKETDFWNLHKKEGTVRFKGFISRTTGNIQCGFTALQDHIAFTGNKETVALNEEWSVHAYYSNNTERRIWDFSSLLSCADTSGIEMLQYRYGGGFGLRATAAWTAATSYVLTSEGKTRKDADSTRARWIKITGTDNGRQAGILILCHPDNFDYPQPLRVWPENSEKGEIMMNYSPTKMRSWQLDYGRSYALHYRVMVYAGDLTPQEAEEAWQAFAHPPVTDVSWTK</sequence>
<accession>A0A7K1UB87</accession>
<protein>
    <recommendedName>
        <fullName evidence="4">Methane oxygenase PmoA</fullName>
    </recommendedName>
</protein>
<dbReference type="InterPro" id="IPR029475">
    <property type="entry name" value="DUF6807"/>
</dbReference>
<keyword evidence="3" id="KW-1185">Reference proteome</keyword>
<dbReference type="Pfam" id="PF14100">
    <property type="entry name" value="DUF6807"/>
    <property type="match status" value="1"/>
</dbReference>
<comment type="caution">
    <text evidence="2">The sequence shown here is derived from an EMBL/GenBank/DDBJ whole genome shotgun (WGS) entry which is preliminary data.</text>
</comment>
<name>A0A7K1UB87_9BACT</name>
<dbReference type="RefSeq" id="WP_157309076.1">
    <property type="nucleotide sequence ID" value="NZ_WRXN01000015.1"/>
</dbReference>
<gene>
    <name evidence="2" type="ORF">GO493_25535</name>
</gene>
<dbReference type="Proteomes" id="UP000461730">
    <property type="component" value="Unassembled WGS sequence"/>
</dbReference>
<evidence type="ECO:0008006" key="4">
    <source>
        <dbReference type="Google" id="ProtNLM"/>
    </source>
</evidence>
<organism evidence="2 3">
    <name type="scientific">Chitinophaga tropicalis</name>
    <dbReference type="NCBI Taxonomy" id="2683588"/>
    <lineage>
        <taxon>Bacteria</taxon>
        <taxon>Pseudomonadati</taxon>
        <taxon>Bacteroidota</taxon>
        <taxon>Chitinophagia</taxon>
        <taxon>Chitinophagales</taxon>
        <taxon>Chitinophagaceae</taxon>
        <taxon>Chitinophaga</taxon>
    </lineage>
</organism>
<reference evidence="2 3" key="1">
    <citation type="submission" date="2019-12" db="EMBL/GenBank/DDBJ databases">
        <title>Chitinophaga sp. strain ysch24 (GDMCC 1.1355), whole genome shotgun sequence.</title>
        <authorList>
            <person name="Zhang X."/>
        </authorList>
    </citation>
    <scope>NUCLEOTIDE SEQUENCE [LARGE SCALE GENOMIC DNA]</scope>
    <source>
        <strain evidence="3">ysch24</strain>
    </source>
</reference>
<proteinExistence type="predicted"/>
<evidence type="ECO:0000313" key="2">
    <source>
        <dbReference type="EMBL" id="MVT11651.1"/>
    </source>
</evidence>
<evidence type="ECO:0000256" key="1">
    <source>
        <dbReference type="SAM" id="SignalP"/>
    </source>
</evidence>
<feature type="chain" id="PRO_5029814022" description="Methane oxygenase PmoA" evidence="1">
    <location>
        <begin position="27"/>
        <end position="418"/>
    </location>
</feature>
<evidence type="ECO:0000313" key="3">
    <source>
        <dbReference type="Proteomes" id="UP000461730"/>
    </source>
</evidence>
<feature type="signal peptide" evidence="1">
    <location>
        <begin position="1"/>
        <end position="26"/>
    </location>
</feature>